<proteinExistence type="predicted"/>
<evidence type="ECO:0000313" key="3">
    <source>
        <dbReference type="Proteomes" id="UP001354971"/>
    </source>
</evidence>
<feature type="region of interest" description="Disordered" evidence="1">
    <location>
        <begin position="43"/>
        <end position="64"/>
    </location>
</feature>
<comment type="caution">
    <text evidence="2">The sequence shown here is derived from an EMBL/GenBank/DDBJ whole genome shotgun (WGS) entry which is preliminary data.</text>
</comment>
<gene>
    <name evidence="2" type="ORF">V0U79_12105</name>
</gene>
<dbReference type="EMBL" id="JAZDRP010000008">
    <property type="protein sequence ID" value="MEE2527113.1"/>
    <property type="molecule type" value="Genomic_DNA"/>
</dbReference>
<dbReference type="Proteomes" id="UP001354971">
    <property type="component" value="Unassembled WGS sequence"/>
</dbReference>
<evidence type="ECO:0000256" key="1">
    <source>
        <dbReference type="SAM" id="MobiDB-lite"/>
    </source>
</evidence>
<keyword evidence="3" id="KW-1185">Reference proteome</keyword>
<evidence type="ECO:0000313" key="2">
    <source>
        <dbReference type="EMBL" id="MEE2527113.1"/>
    </source>
</evidence>
<accession>A0ABU7LT88</accession>
<sequence length="64" mass="7069">MNSPKKASAGTTRTVEAIKAKALYEADLTAQAWQLIFDHMEAVMDPEDDRPDPDLNSPDKQTPP</sequence>
<name>A0ABU7LT88_9PROT</name>
<organism evidence="2 3">
    <name type="scientific">Hyphobacterium lacteum</name>
    <dbReference type="NCBI Taxonomy" id="3116575"/>
    <lineage>
        <taxon>Bacteria</taxon>
        <taxon>Pseudomonadati</taxon>
        <taxon>Pseudomonadota</taxon>
        <taxon>Alphaproteobacteria</taxon>
        <taxon>Maricaulales</taxon>
        <taxon>Maricaulaceae</taxon>
        <taxon>Hyphobacterium</taxon>
    </lineage>
</organism>
<protein>
    <submittedName>
        <fullName evidence="2">Uncharacterized protein</fullName>
    </submittedName>
</protein>
<dbReference type="RefSeq" id="WP_330199777.1">
    <property type="nucleotide sequence ID" value="NZ_JAZDRP010000008.1"/>
</dbReference>
<reference evidence="2 3" key="1">
    <citation type="submission" date="2024-01" db="EMBL/GenBank/DDBJ databases">
        <title>Hyphobacterium bacterium isolated from marine sediment.</title>
        <authorList>
            <person name="Zhao S."/>
        </authorList>
    </citation>
    <scope>NUCLEOTIDE SEQUENCE [LARGE SCALE GENOMIC DNA]</scope>
    <source>
        <strain evidence="3">HN65</strain>
    </source>
</reference>